<dbReference type="RefSeq" id="WP_418161013.1">
    <property type="nucleotide sequence ID" value="NZ_JBBLZC010000022.1"/>
</dbReference>
<evidence type="ECO:0000256" key="2">
    <source>
        <dbReference type="ARBA" id="ARBA00022692"/>
    </source>
</evidence>
<name>A0ABU8XVR6_9PROT</name>
<dbReference type="SUPFAM" id="SSF52540">
    <property type="entry name" value="P-loop containing nucleoside triphosphate hydrolases"/>
    <property type="match status" value="1"/>
</dbReference>
<evidence type="ECO:0000256" key="5">
    <source>
        <dbReference type="ARBA" id="ARBA00022989"/>
    </source>
</evidence>
<comment type="subcellular location">
    <subcellularLocation>
        <location evidence="1">Cell membrane</location>
        <topology evidence="1">Multi-pass membrane protein</topology>
    </subcellularLocation>
</comment>
<dbReference type="PROSITE" id="PS50893">
    <property type="entry name" value="ABC_TRANSPORTER_2"/>
    <property type="match status" value="1"/>
</dbReference>
<evidence type="ECO:0000259" key="8">
    <source>
        <dbReference type="PROSITE" id="PS50893"/>
    </source>
</evidence>
<protein>
    <submittedName>
        <fullName evidence="10">ABC transporter transmembrane domain-containing protein</fullName>
    </submittedName>
</protein>
<dbReference type="PROSITE" id="PS50929">
    <property type="entry name" value="ABC_TM1F"/>
    <property type="match status" value="1"/>
</dbReference>
<dbReference type="Gene3D" id="1.20.1560.10">
    <property type="entry name" value="ABC transporter type 1, transmembrane domain"/>
    <property type="match status" value="1"/>
</dbReference>
<dbReference type="Gene3D" id="3.40.50.300">
    <property type="entry name" value="P-loop containing nucleotide triphosphate hydrolases"/>
    <property type="match status" value="2"/>
</dbReference>
<dbReference type="Pfam" id="PF00664">
    <property type="entry name" value="ABC_membrane"/>
    <property type="match status" value="1"/>
</dbReference>
<dbReference type="Proteomes" id="UP001375743">
    <property type="component" value="Unassembled WGS sequence"/>
</dbReference>
<feature type="transmembrane region" description="Helical" evidence="7">
    <location>
        <begin position="64"/>
        <end position="92"/>
    </location>
</feature>
<keyword evidence="4" id="KW-0067">ATP-binding</keyword>
<comment type="caution">
    <text evidence="10">The sequence shown here is derived from an EMBL/GenBank/DDBJ whole genome shotgun (WGS) entry which is preliminary data.</text>
</comment>
<dbReference type="CDD" id="cd07346">
    <property type="entry name" value="ABC_6TM_exporters"/>
    <property type="match status" value="1"/>
</dbReference>
<evidence type="ECO:0000256" key="6">
    <source>
        <dbReference type="ARBA" id="ARBA00023136"/>
    </source>
</evidence>
<reference evidence="10 11" key="1">
    <citation type="submission" date="2024-01" db="EMBL/GenBank/DDBJ databases">
        <title>Multi-omics insights into the function and evolution of sodium benzoate biodegradation pathways in Benzoatithermus flavus gen. nov., sp. nov. from hot spring.</title>
        <authorList>
            <person name="Hu C.-J."/>
            <person name="Li W.-J."/>
        </authorList>
    </citation>
    <scope>NUCLEOTIDE SEQUENCE [LARGE SCALE GENOMIC DNA]</scope>
    <source>
        <strain evidence="10 11">SYSU G07066</strain>
    </source>
</reference>
<dbReference type="SUPFAM" id="SSF90123">
    <property type="entry name" value="ABC transporter transmembrane region"/>
    <property type="match status" value="1"/>
</dbReference>
<evidence type="ECO:0000256" key="4">
    <source>
        <dbReference type="ARBA" id="ARBA00022840"/>
    </source>
</evidence>
<evidence type="ECO:0000313" key="11">
    <source>
        <dbReference type="Proteomes" id="UP001375743"/>
    </source>
</evidence>
<dbReference type="InterPro" id="IPR003439">
    <property type="entry name" value="ABC_transporter-like_ATP-bd"/>
</dbReference>
<keyword evidence="2 7" id="KW-0812">Transmembrane</keyword>
<dbReference type="InterPro" id="IPR039421">
    <property type="entry name" value="Type_1_exporter"/>
</dbReference>
<dbReference type="InterPro" id="IPR011527">
    <property type="entry name" value="ABC1_TM_dom"/>
</dbReference>
<keyword evidence="3" id="KW-0547">Nucleotide-binding</keyword>
<dbReference type="InterPro" id="IPR027417">
    <property type="entry name" value="P-loop_NTPase"/>
</dbReference>
<keyword evidence="11" id="KW-1185">Reference proteome</keyword>
<evidence type="ECO:0000256" key="3">
    <source>
        <dbReference type="ARBA" id="ARBA00022741"/>
    </source>
</evidence>
<dbReference type="InterPro" id="IPR036640">
    <property type="entry name" value="ABC1_TM_sf"/>
</dbReference>
<evidence type="ECO:0000313" key="10">
    <source>
        <dbReference type="EMBL" id="MEK0085166.1"/>
    </source>
</evidence>
<accession>A0ABU8XVR6</accession>
<evidence type="ECO:0000256" key="1">
    <source>
        <dbReference type="ARBA" id="ARBA00004651"/>
    </source>
</evidence>
<proteinExistence type="predicted"/>
<gene>
    <name evidence="10" type="ORF">U1T56_18590</name>
</gene>
<sequence>METSIFGFIARYSWRQQLLILVLSVLLLPLNYLSYELPKQIVNRALGTDSAPHYLGYTMSRLDLLWVLCGLFLAVVLISGLLKYIVNVYAGVVAERMLRRLRYQLFSHMLRFPLTHYRRVSQGELVQMINAETEAFGGFVGEAVSTPGLQAGTLLTSLVFMFVQDWTLGLAAVALYPLQIWLIPKLQRQVNLLGKERVRQVRRNAEKISEVAAGARDIRANGATAYERARFSEQLGAVFWIRFDIYKKKFLIKFLNNFIAQLGPFFFYAIGGYFVLRGEMTIGALTAVVAAQKDITAPWRELLTYYQNLYDVKIKYEQVVTQFMPPGLKDERLQTEEPEVIPSLTGELRASGVTLHDETGEILLENVSFVCQLPSHIALLGPAGSGKEEVTLLLAGLVEPTAGRITVGGMELHTLPEAVLGRRIGYVGNPTTIFSGTIEDNLLYGLKYRPQRPRAGAEDALERWERERREAEASGNSLHDPLADWVDYAAAGIAGPEERIGNLVRILELVRLDGDVYGLGLRSAIPPGAHEELKRGLLEARRAMQQRLAGSEQLSRLVELFDPERYNSNASLAENLLFGSPVGQVFDPDDIADQRYVRETLERTGLLDDLLQVGVRLAQTMIELFADLPPDHEYFRQFSFIAPEDLPTYRALLTRVDGSRLDRLSREDQRLLLAPTFRLIPARHRLGLFTPELMAKVLEARRYFREHLPPQHAASIAFFDPERYNEAITIQENVIFGKIAYGQAQAPQKIARLITEIVDQLGLRGGIMTVGLGSPCGIGGGRLSLPQRQKLGLARALLKRPDILILHDPLGPLDLNEQAEIRGRVLAECAGRTVIWALQHPEWAEAFEQVIELEGGRVVRFGPSGGKPAPAAKLVAAS</sequence>
<feature type="transmembrane region" description="Helical" evidence="7">
    <location>
        <begin position="254"/>
        <end position="276"/>
    </location>
</feature>
<feature type="domain" description="ABC transmembrane type-1" evidence="9">
    <location>
        <begin position="18"/>
        <end position="311"/>
    </location>
</feature>
<feature type="transmembrane region" description="Helical" evidence="7">
    <location>
        <begin position="18"/>
        <end position="35"/>
    </location>
</feature>
<dbReference type="PANTHER" id="PTHR43394">
    <property type="entry name" value="ATP-DEPENDENT PERMEASE MDL1, MITOCHONDRIAL"/>
    <property type="match status" value="1"/>
</dbReference>
<dbReference type="InterPro" id="IPR003593">
    <property type="entry name" value="AAA+_ATPase"/>
</dbReference>
<keyword evidence="5 7" id="KW-1133">Transmembrane helix</keyword>
<evidence type="ECO:0000259" key="9">
    <source>
        <dbReference type="PROSITE" id="PS50929"/>
    </source>
</evidence>
<dbReference type="SMART" id="SM00382">
    <property type="entry name" value="AAA"/>
    <property type="match status" value="1"/>
</dbReference>
<dbReference type="EMBL" id="JBBLZC010000022">
    <property type="protein sequence ID" value="MEK0085166.1"/>
    <property type="molecule type" value="Genomic_DNA"/>
</dbReference>
<keyword evidence="6 7" id="KW-0472">Membrane</keyword>
<dbReference type="Pfam" id="PF00005">
    <property type="entry name" value="ABC_tran"/>
    <property type="match status" value="1"/>
</dbReference>
<dbReference type="PANTHER" id="PTHR43394:SF1">
    <property type="entry name" value="ATP-BINDING CASSETTE SUB-FAMILY B MEMBER 10, MITOCHONDRIAL"/>
    <property type="match status" value="1"/>
</dbReference>
<feature type="domain" description="ABC transporter" evidence="8">
    <location>
        <begin position="348"/>
        <end position="877"/>
    </location>
</feature>
<organism evidence="10 11">
    <name type="scientific">Benzoatithermus flavus</name>
    <dbReference type="NCBI Taxonomy" id="3108223"/>
    <lineage>
        <taxon>Bacteria</taxon>
        <taxon>Pseudomonadati</taxon>
        <taxon>Pseudomonadota</taxon>
        <taxon>Alphaproteobacteria</taxon>
        <taxon>Geminicoccales</taxon>
        <taxon>Geminicoccaceae</taxon>
        <taxon>Benzoatithermus</taxon>
    </lineage>
</organism>
<evidence type="ECO:0000256" key="7">
    <source>
        <dbReference type="SAM" id="Phobius"/>
    </source>
</evidence>